<dbReference type="Gene3D" id="3.30.300.30">
    <property type="match status" value="1"/>
</dbReference>
<proteinExistence type="predicted"/>
<dbReference type="InterPro" id="IPR020845">
    <property type="entry name" value="AMP-binding_CS"/>
</dbReference>
<dbReference type="Proteomes" id="UP000325743">
    <property type="component" value="Chromosome 2"/>
</dbReference>
<dbReference type="InterPro" id="IPR050237">
    <property type="entry name" value="ATP-dep_AMP-bd_enzyme"/>
</dbReference>
<dbReference type="GO" id="GO:0016878">
    <property type="term" value="F:acid-thiol ligase activity"/>
    <property type="evidence" value="ECO:0007669"/>
    <property type="project" value="UniProtKB-ARBA"/>
</dbReference>
<dbReference type="SUPFAM" id="SSF56801">
    <property type="entry name" value="Acetyl-CoA synthetase-like"/>
    <property type="match status" value="1"/>
</dbReference>
<dbReference type="EMBL" id="CP032519">
    <property type="protein sequence ID" value="QEZ48492.1"/>
    <property type="molecule type" value="Genomic_DNA"/>
</dbReference>
<organism evidence="3 4">
    <name type="scientific">Cupriavidus oxalaticus</name>
    <dbReference type="NCBI Taxonomy" id="96344"/>
    <lineage>
        <taxon>Bacteria</taxon>
        <taxon>Pseudomonadati</taxon>
        <taxon>Pseudomonadota</taxon>
        <taxon>Betaproteobacteria</taxon>
        <taxon>Burkholderiales</taxon>
        <taxon>Burkholderiaceae</taxon>
        <taxon>Cupriavidus</taxon>
    </lineage>
</organism>
<evidence type="ECO:0000313" key="4">
    <source>
        <dbReference type="Proteomes" id="UP000325743"/>
    </source>
</evidence>
<protein>
    <submittedName>
        <fullName evidence="3">Acyl-CoA ligase (AMP-forming), exosortase A system-associated</fullName>
    </submittedName>
</protein>
<feature type="domain" description="AMP-dependent synthetase/ligase" evidence="1">
    <location>
        <begin position="17"/>
        <end position="364"/>
    </location>
</feature>
<dbReference type="PANTHER" id="PTHR43767">
    <property type="entry name" value="LONG-CHAIN-FATTY-ACID--COA LIGASE"/>
    <property type="match status" value="1"/>
</dbReference>
<dbReference type="AlphaFoldDB" id="A0A5P3VSR4"/>
<dbReference type="InterPro" id="IPR025110">
    <property type="entry name" value="AMP-bd_C"/>
</dbReference>
<name>A0A5P3VSR4_9BURK</name>
<dbReference type="PROSITE" id="PS00455">
    <property type="entry name" value="AMP_BINDING"/>
    <property type="match status" value="1"/>
</dbReference>
<dbReference type="InterPro" id="IPR042099">
    <property type="entry name" value="ANL_N_sf"/>
</dbReference>
<evidence type="ECO:0000313" key="3">
    <source>
        <dbReference type="EMBL" id="QEZ48492.1"/>
    </source>
</evidence>
<accession>A0A5P3VSR4</accession>
<dbReference type="Pfam" id="PF00501">
    <property type="entry name" value="AMP-binding"/>
    <property type="match status" value="1"/>
</dbReference>
<reference evidence="3 4" key="1">
    <citation type="submission" date="2018-09" db="EMBL/GenBank/DDBJ databases">
        <title>Complete genome sequence of Cupriavidus oxalaticus T2, a bacterium capable of phenol tolerance and degradation.</title>
        <authorList>
            <person name="Yan J."/>
        </authorList>
    </citation>
    <scope>NUCLEOTIDE SEQUENCE [LARGE SCALE GENOMIC DNA]</scope>
    <source>
        <strain evidence="3 4">T2</strain>
    </source>
</reference>
<dbReference type="NCBIfam" id="TIGR03098">
    <property type="entry name" value="ligase_PEP_1"/>
    <property type="match status" value="1"/>
</dbReference>
<feature type="domain" description="AMP-binding enzyme C-terminal" evidence="2">
    <location>
        <begin position="427"/>
        <end position="504"/>
    </location>
</feature>
<dbReference type="InterPro" id="IPR045851">
    <property type="entry name" value="AMP-bd_C_sf"/>
</dbReference>
<evidence type="ECO:0000259" key="2">
    <source>
        <dbReference type="Pfam" id="PF13193"/>
    </source>
</evidence>
<dbReference type="PANTHER" id="PTHR43767:SF1">
    <property type="entry name" value="NONRIBOSOMAL PEPTIDE SYNTHASE PES1 (EUROFUNG)-RELATED"/>
    <property type="match status" value="1"/>
</dbReference>
<sequence length="516" mass="56634">MQPAQTARLFYQLVSLRAASHPDDEALVHSDRSVSYAELWSLALHFSDAVIQAGAGRSDRVALFGDKSIEMVAAMLGVSHAGCLFVPVNPVLKERQVEHILKDCEAKVLVTSADRKRILKASCEPLESLLNCVLFEEVADAGGPAPDHFGSRMIDADAAAILYTSGSTGRPKGVVVSHRNLVSGAEIVAGYLHNNRHDRLLSVLPLSFDAGLSQLTTAWWVGAAVVLTDSRSPEEILSMLDFEQVTAMTAVPPIWIQLSQLKWPESITRKLRYIANTGGKMPEAVLRRLQVNAPQTSVYLMYGLTEAFRATYLPPEQINIRPGSIGKAIPNQDVLVLRPDGSECGPMEHGEIVQRGSLVAMGYWRDRERTVKRFRSLPDGIVVSDVSGETCVFSGDIGYKDDEGFIYFVGRNDEMIKTNGYRVSPVELEEIVYHMAPDLEACAFGVEHPEFGQSITLVVSAGRSLDGFSEAQIRSHFSTIAPSYMMPNALILTDQAFPRNQTGKLDRVQIRSLFGS</sequence>
<evidence type="ECO:0000259" key="1">
    <source>
        <dbReference type="Pfam" id="PF00501"/>
    </source>
</evidence>
<dbReference type="InterPro" id="IPR017529">
    <property type="entry name" value="AcylCoA_ligase_PEP_1"/>
</dbReference>
<dbReference type="Pfam" id="PF13193">
    <property type="entry name" value="AMP-binding_C"/>
    <property type="match status" value="1"/>
</dbReference>
<gene>
    <name evidence="3" type="ORF">D2917_21505</name>
</gene>
<keyword evidence="3" id="KW-0436">Ligase</keyword>
<dbReference type="InterPro" id="IPR000873">
    <property type="entry name" value="AMP-dep_synth/lig_dom"/>
</dbReference>
<dbReference type="Gene3D" id="3.40.50.12780">
    <property type="entry name" value="N-terminal domain of ligase-like"/>
    <property type="match status" value="1"/>
</dbReference>